<dbReference type="PANTHER" id="PTHR30344">
    <property type="entry name" value="6-PHOSPHOGLUCONOLACTONASE-RELATED"/>
    <property type="match status" value="1"/>
</dbReference>
<dbReference type="PANTHER" id="PTHR30344:SF1">
    <property type="entry name" value="6-PHOSPHOGLUCONOLACTONASE"/>
    <property type="match status" value="1"/>
</dbReference>
<protein>
    <submittedName>
        <fullName evidence="4">Beta-propeller fold lactonase family protein</fullName>
    </submittedName>
</protein>
<accession>A0A932EP32</accession>
<keyword evidence="2" id="KW-0313">Glucose metabolism</keyword>
<dbReference type="InterPro" id="IPR015943">
    <property type="entry name" value="WD40/YVTN_repeat-like_dom_sf"/>
</dbReference>
<evidence type="ECO:0000313" key="5">
    <source>
        <dbReference type="Proteomes" id="UP000779809"/>
    </source>
</evidence>
<keyword evidence="2" id="KW-0119">Carbohydrate metabolism</keyword>
<evidence type="ECO:0000313" key="4">
    <source>
        <dbReference type="EMBL" id="MBI2677834.1"/>
    </source>
</evidence>
<comment type="caution">
    <text evidence="4">The sequence shown here is derived from an EMBL/GenBank/DDBJ whole genome shotgun (WGS) entry which is preliminary data.</text>
</comment>
<feature type="signal peptide" evidence="3">
    <location>
        <begin position="1"/>
        <end position="21"/>
    </location>
</feature>
<dbReference type="InterPro" id="IPR019405">
    <property type="entry name" value="Lactonase_7-beta_prop"/>
</dbReference>
<dbReference type="Proteomes" id="UP000779809">
    <property type="component" value="Unassembled WGS sequence"/>
</dbReference>
<organism evidence="4 5">
    <name type="scientific">Candidatus Korobacter versatilis</name>
    <dbReference type="NCBI Taxonomy" id="658062"/>
    <lineage>
        <taxon>Bacteria</taxon>
        <taxon>Pseudomonadati</taxon>
        <taxon>Acidobacteriota</taxon>
        <taxon>Terriglobia</taxon>
        <taxon>Terriglobales</taxon>
        <taxon>Candidatus Korobacteraceae</taxon>
        <taxon>Candidatus Korobacter</taxon>
    </lineage>
</organism>
<feature type="chain" id="PRO_5036781866" evidence="3">
    <location>
        <begin position="22"/>
        <end position="384"/>
    </location>
</feature>
<evidence type="ECO:0000256" key="1">
    <source>
        <dbReference type="ARBA" id="ARBA00005564"/>
    </source>
</evidence>
<dbReference type="EMBL" id="JACPNR010000004">
    <property type="protein sequence ID" value="MBI2677834.1"/>
    <property type="molecule type" value="Genomic_DNA"/>
</dbReference>
<dbReference type="AlphaFoldDB" id="A0A932EP32"/>
<evidence type="ECO:0000256" key="3">
    <source>
        <dbReference type="SAM" id="SignalP"/>
    </source>
</evidence>
<dbReference type="InterPro" id="IPR050282">
    <property type="entry name" value="Cycloisomerase_2"/>
</dbReference>
<reference evidence="4" key="1">
    <citation type="submission" date="2020-07" db="EMBL/GenBank/DDBJ databases">
        <title>Huge and variable diversity of episymbiotic CPR bacteria and DPANN archaea in groundwater ecosystems.</title>
        <authorList>
            <person name="He C.Y."/>
            <person name="Keren R."/>
            <person name="Whittaker M."/>
            <person name="Farag I.F."/>
            <person name="Doudna J."/>
            <person name="Cate J.H.D."/>
            <person name="Banfield J.F."/>
        </authorList>
    </citation>
    <scope>NUCLEOTIDE SEQUENCE</scope>
    <source>
        <strain evidence="4">NC_groundwater_580_Pr5_B-0.1um_64_19</strain>
    </source>
</reference>
<name>A0A932EP32_9BACT</name>
<comment type="similarity">
    <text evidence="1">Belongs to the cycloisomerase 2 family.</text>
</comment>
<dbReference type="GO" id="GO:0017057">
    <property type="term" value="F:6-phosphogluconolactonase activity"/>
    <property type="evidence" value="ECO:0007669"/>
    <property type="project" value="TreeGrafter"/>
</dbReference>
<proteinExistence type="inferred from homology"/>
<gene>
    <name evidence="4" type="ORF">HYX28_03540</name>
</gene>
<evidence type="ECO:0000256" key="2">
    <source>
        <dbReference type="ARBA" id="ARBA00022526"/>
    </source>
</evidence>
<dbReference type="PROSITE" id="PS51257">
    <property type="entry name" value="PROKAR_LIPOPROTEIN"/>
    <property type="match status" value="1"/>
</dbReference>
<dbReference type="GO" id="GO:0006006">
    <property type="term" value="P:glucose metabolic process"/>
    <property type="evidence" value="ECO:0007669"/>
    <property type="project" value="UniProtKB-KW"/>
</dbReference>
<dbReference type="Gene3D" id="2.130.10.10">
    <property type="entry name" value="YVTN repeat-like/Quinoprotein amine dehydrogenase"/>
    <property type="match status" value="3"/>
</dbReference>
<dbReference type="SUPFAM" id="SSF75011">
    <property type="entry name" value="3-carboxy-cis,cis-mucoante lactonizing enzyme"/>
    <property type="match status" value="1"/>
</dbReference>
<keyword evidence="3" id="KW-0732">Signal</keyword>
<sequence length="384" mass="38647">MNRSRKHFVLALALLVGSALAILGCSSGELAHILGGTNGTIGIPAFVITGDFDGFLRSFSVNTTTGALTEAPGSPFSAVGCPWGVMAHPSGKFVFVGDDCGSGGVEVFSVNTTTGALTSLGQTPLSKGNASWTNSIGVTPSGKWLYVANGTDLDGFAVNTTSGALTPLAGFPVSVGGGGDLAFSVSVDPQSRFVAALDRNSGEVYMYTLNDSTGALTPVAGSPFDSTLSSPEVVLFSGTGGFVYVSSQDSVAVMGFKVNSTTGALTPIAGLPVDTVSTEPFQIVADPLGRFLYALTDNDAQVVAYSIDPTTGALTEIAGSPFDPPGESQGGAVDPSGRFLYLGDCDNAQTDGLTIGSTGALTNMAGSPFGPVGDCSSGVAVTRK</sequence>
<dbReference type="Pfam" id="PF10282">
    <property type="entry name" value="Lactonase"/>
    <property type="match status" value="2"/>
</dbReference>